<dbReference type="PANTHER" id="PTHR46534:SF1">
    <property type="entry name" value="IGGFC-BINDING PROTEIN N-TERMINAL DOMAIN-CONTAINING PROTEIN"/>
    <property type="match status" value="1"/>
</dbReference>
<dbReference type="AlphaFoldDB" id="A0A9E2W999"/>
<dbReference type="Proteomes" id="UP000812270">
    <property type="component" value="Unassembled WGS sequence"/>
</dbReference>
<dbReference type="InterPro" id="IPR022409">
    <property type="entry name" value="PKD/Chitinase_dom"/>
</dbReference>
<dbReference type="PANTHER" id="PTHR46534">
    <property type="entry name" value="IGGFC_BINDING DOMAIN-CONTAINING PROTEIN"/>
    <property type="match status" value="1"/>
</dbReference>
<organism evidence="3 4">
    <name type="scientific">Pinibacter aurantiacus</name>
    <dbReference type="NCBI Taxonomy" id="2851599"/>
    <lineage>
        <taxon>Bacteria</taxon>
        <taxon>Pseudomonadati</taxon>
        <taxon>Bacteroidota</taxon>
        <taxon>Chitinophagia</taxon>
        <taxon>Chitinophagales</taxon>
        <taxon>Chitinophagaceae</taxon>
        <taxon>Pinibacter</taxon>
    </lineage>
</organism>
<accession>A0A9E2W999</accession>
<dbReference type="NCBIfam" id="TIGR04131">
    <property type="entry name" value="Bac_Flav_CTERM"/>
    <property type="match status" value="1"/>
</dbReference>
<evidence type="ECO:0000256" key="1">
    <source>
        <dbReference type="SAM" id="SignalP"/>
    </source>
</evidence>
<feature type="signal peptide" evidence="1">
    <location>
        <begin position="1"/>
        <end position="19"/>
    </location>
</feature>
<dbReference type="CDD" id="cd00146">
    <property type="entry name" value="PKD"/>
    <property type="match status" value="2"/>
</dbReference>
<keyword evidence="1" id="KW-0732">Signal</keyword>
<evidence type="ECO:0000259" key="2">
    <source>
        <dbReference type="PROSITE" id="PS50093"/>
    </source>
</evidence>
<dbReference type="PROSITE" id="PS50093">
    <property type="entry name" value="PKD"/>
    <property type="match status" value="2"/>
</dbReference>
<proteinExistence type="predicted"/>
<comment type="caution">
    <text evidence="3">The sequence shown here is derived from an EMBL/GenBank/DDBJ whole genome shotgun (WGS) entry which is preliminary data.</text>
</comment>
<evidence type="ECO:0000313" key="4">
    <source>
        <dbReference type="Proteomes" id="UP000812270"/>
    </source>
</evidence>
<dbReference type="InterPro" id="IPR000601">
    <property type="entry name" value="PKD_dom"/>
</dbReference>
<sequence length="1170" mass="127606">MKKIYLFTLLILSFWSTKAQDFSNKGKDFWIGYGNHVKMFATNANQQEQMALYITSDVNTTGTVSISGIFSQNFTVTANQITEIAIPQSARLLSDGLSNYGIHVTAAKAVVVYAHIYASAVSGATVCLPTNTLGKEYYSINYTQKSNEEPAYSYFFVIATEDNTTVEITPAQATIGGWAAGSVNTVTLNTGQVYQVLANKDLTGSTIKSIANGTGNCKRIAVYSGSGKVYISTPENQGCTTADNLFQQVYPTNTWGKKYITVPSSGRPLNIYRIIKSNPAAQVYVNGAAISAGSFTNNLYYEFYNSTTNVIESDMPIMVAQYFPTQACNANGGGNGTIGTYNDPEMIFINPVEQTIRQVTLNSTSHYLIREQYINIAVKNEGAALSSMRLDGSPIGNYFSTLPQDSKYSYAQISVGQGTHNLNCDSGFNAIAYGMGDHETYGYSAGTNLVDLYQFITIKNSYATVNFPAACKDAPFQFYNVFPYQPLSLKYQFNGLFNDTTVNNPVYDSTWSVGAKTLYRYKLDRYYTVHTPATYPISVIVNNPTVTNGCTGEQQIDYDLEVFDKPKADFSYDFSGCFKDVVSFKEIADPNNTRQSILVHWDMGHGKIIDTAGPNYVFKAIGDSVVKYSYITDVGCLSDTAVKTISINPLPVAHFSTSLPLCETKGVTFINQSTVPKGNVTKWHWSFGDNTDSLFVQTPTHIYAKQGSYNVSLLVESDSGCRSSVQTVPVTVNYQPLANFGAPRNCLDDGVATFTDSSSVGDNSTLTYKWDLNYGTSPAGTYPTNANPQWHYTSVGNYQAKLTVTSDKGCTSDTIKSFTINGAVKEAKFSINNTNFCSNTALDITNTSQVIFGNMVKLEIWWDYNNDQSEKTTDDYPYNGKVYSHLYKSFTSASGEKSFAVHYKAYSGATCFDEFDTTITLKQTPVLAFDSLSPICQEASPIVLTAASNTDGFTGTATYAGVGVVSGKTFDPHRAGVGKFPIKFTFVASNGCSADSTRFITVNPTPIINVQANITSLEGGTTLMPATASGNNLSYSWQPPVAMENSHSLTPTISPSNDITYTLTATSADGCTTSADVNVKVLKYVKVPNAFSPNGDGIHDTWIITSLSDYPGCEVEVYNRYGQLVYRSVGYGTPWNGTFNGAKLPVGTYYWVIKPHNGRQPISGYVAIIM</sequence>
<name>A0A9E2W999_9BACT</name>
<dbReference type="RefSeq" id="WP_217794025.1">
    <property type="nucleotide sequence ID" value="NZ_JAHSPG010000016.1"/>
</dbReference>
<reference evidence="3" key="1">
    <citation type="submission" date="2021-06" db="EMBL/GenBank/DDBJ databases">
        <authorList>
            <person name="Huq M.A."/>
        </authorList>
    </citation>
    <scope>NUCLEOTIDE SEQUENCE</scope>
    <source>
        <strain evidence="3">MAH-26</strain>
    </source>
</reference>
<feature type="chain" id="PRO_5039112638" evidence="1">
    <location>
        <begin position="20"/>
        <end position="1170"/>
    </location>
</feature>
<feature type="domain" description="PKD" evidence="2">
    <location>
        <begin position="650"/>
        <end position="732"/>
    </location>
</feature>
<dbReference type="InterPro" id="IPR035234">
    <property type="entry name" value="IgGFc-bd_N"/>
</dbReference>
<dbReference type="EMBL" id="JAHSPG010000016">
    <property type="protein sequence ID" value="MBV4359761.1"/>
    <property type="molecule type" value="Genomic_DNA"/>
</dbReference>
<evidence type="ECO:0000313" key="3">
    <source>
        <dbReference type="EMBL" id="MBV4359761.1"/>
    </source>
</evidence>
<dbReference type="Pfam" id="PF13585">
    <property type="entry name" value="CHU_C"/>
    <property type="match status" value="1"/>
</dbReference>
<feature type="domain" description="PKD" evidence="2">
    <location>
        <begin position="735"/>
        <end position="809"/>
    </location>
</feature>
<dbReference type="SMART" id="SM00089">
    <property type="entry name" value="PKD"/>
    <property type="match status" value="3"/>
</dbReference>
<protein>
    <submittedName>
        <fullName evidence="3">Gliding motility-associated C-terminal domain-containing protein</fullName>
    </submittedName>
</protein>
<dbReference type="Pfam" id="PF17517">
    <property type="entry name" value="IgGFc_binding"/>
    <property type="match status" value="1"/>
</dbReference>
<dbReference type="Pfam" id="PF18911">
    <property type="entry name" value="PKD_4"/>
    <property type="match status" value="2"/>
</dbReference>
<dbReference type="InterPro" id="IPR026341">
    <property type="entry name" value="T9SS_type_B"/>
</dbReference>
<gene>
    <name evidence="3" type="ORF">KTO63_21510</name>
</gene>
<keyword evidence="4" id="KW-1185">Reference proteome</keyword>